<evidence type="ECO:0000313" key="2">
    <source>
        <dbReference type="EMBL" id="KOH44616.1"/>
    </source>
</evidence>
<dbReference type="SUPFAM" id="SSF51445">
    <property type="entry name" value="(Trans)glycosidases"/>
    <property type="match status" value="1"/>
</dbReference>
<gene>
    <name evidence="2" type="ORF">NC99_26010</name>
</gene>
<dbReference type="Pfam" id="PF16373">
    <property type="entry name" value="DUF4985"/>
    <property type="match status" value="1"/>
</dbReference>
<dbReference type="InterPro" id="IPR052177">
    <property type="entry name" value="Divisome_Glycosyl_Hydrolase"/>
</dbReference>
<evidence type="ECO:0000259" key="1">
    <source>
        <dbReference type="Pfam" id="PF16373"/>
    </source>
</evidence>
<dbReference type="Proteomes" id="UP000036958">
    <property type="component" value="Unassembled WGS sequence"/>
</dbReference>
<organism evidence="2 3">
    <name type="scientific">Sunxiuqinia dokdonensis</name>
    <dbReference type="NCBI Taxonomy" id="1409788"/>
    <lineage>
        <taxon>Bacteria</taxon>
        <taxon>Pseudomonadati</taxon>
        <taxon>Bacteroidota</taxon>
        <taxon>Bacteroidia</taxon>
        <taxon>Marinilabiliales</taxon>
        <taxon>Prolixibacteraceae</taxon>
        <taxon>Sunxiuqinia</taxon>
    </lineage>
</organism>
<dbReference type="EMBL" id="LGIA01000159">
    <property type="protein sequence ID" value="KOH44616.1"/>
    <property type="molecule type" value="Genomic_DNA"/>
</dbReference>
<sequence>MRNSIVLGLLCSVIIFSACSQKTPKSEVGNSVAKPALIWFDAEANFERFSYPDSIDFYLEKIKNIGFTDAVVDIRPITGEVLYKSDYAPQMTEWDGFERPDFDYLGHFIKKAHELGLKVHASMNTFVGGHNFFDRGQTYMDHPEWATMVYTPDEGIVSIMTQKKKYSAMINPINPDFQKHILNVFTEVTEKYPELDGIILDRVRYDGIMADFSELSKQKFEEYLGEEIKNFPTDIYEWKKDEDGKNNYVRGQYFEKWIEWRAKNIHDFMSLAARAVKEVNPEISFGTYTGAWYPSYFEVGVNWASNQYDPSQDFDWATADYKNYGYAEVLDLFTVGNYYTNVTMEEYLKNNNLVKNETDSKASRGTWYCVEGSCDKIKGILNGHPFYGGILVDQFYENRHQLSRSIAMNFQASDGLMVFDIVHIIRKNMWKEVEAGFQMAADPDYFDKAENKIYLEN</sequence>
<keyword evidence="3" id="KW-1185">Reference proteome</keyword>
<protein>
    <submittedName>
        <fullName evidence="2">S-layer protein</fullName>
    </submittedName>
</protein>
<dbReference type="Pfam" id="PF14871">
    <property type="entry name" value="GHL6"/>
    <property type="match status" value="1"/>
</dbReference>
<dbReference type="PROSITE" id="PS51257">
    <property type="entry name" value="PROKAR_LIPOPROTEIN"/>
    <property type="match status" value="1"/>
</dbReference>
<dbReference type="STRING" id="1409788.NC99_26010"/>
<name>A0A0L8V840_9BACT</name>
<feature type="domain" description="DUF4985" evidence="1">
    <location>
        <begin position="312"/>
        <end position="434"/>
    </location>
</feature>
<comment type="caution">
    <text evidence="2">The sequence shown here is derived from an EMBL/GenBank/DDBJ whole genome shotgun (WGS) entry which is preliminary data.</text>
</comment>
<dbReference type="PANTHER" id="PTHR43405:SF1">
    <property type="entry name" value="GLYCOSYL HYDROLASE DIGH"/>
    <property type="match status" value="1"/>
</dbReference>
<accession>A0A0L8V840</accession>
<dbReference type="InterPro" id="IPR028212">
    <property type="entry name" value="GHL6"/>
</dbReference>
<dbReference type="PANTHER" id="PTHR43405">
    <property type="entry name" value="GLYCOSYL HYDROLASE DIGH"/>
    <property type="match status" value="1"/>
</dbReference>
<dbReference type="PATRIC" id="fig|1409788.3.peg.2682"/>
<dbReference type="OrthoDB" id="9760892at2"/>
<dbReference type="Gene3D" id="3.20.20.80">
    <property type="entry name" value="Glycosidases"/>
    <property type="match status" value="1"/>
</dbReference>
<dbReference type="InterPro" id="IPR017853">
    <property type="entry name" value="GH"/>
</dbReference>
<dbReference type="InterPro" id="IPR032280">
    <property type="entry name" value="DUF4985"/>
</dbReference>
<evidence type="ECO:0000313" key="3">
    <source>
        <dbReference type="Proteomes" id="UP000036958"/>
    </source>
</evidence>
<reference evidence="3" key="1">
    <citation type="submission" date="2015-07" db="EMBL/GenBank/DDBJ databases">
        <title>Genome sequencing of Sunxiuqinia dokdonensis strain SK.</title>
        <authorList>
            <person name="Ahn S."/>
            <person name="Kim B.-C."/>
        </authorList>
    </citation>
    <scope>NUCLEOTIDE SEQUENCE [LARGE SCALE GENOMIC DNA]</scope>
    <source>
        <strain evidence="3">SK</strain>
    </source>
</reference>
<dbReference type="RefSeq" id="WP_053183971.1">
    <property type="nucleotide sequence ID" value="NZ_LGIA01000159.1"/>
</dbReference>
<proteinExistence type="predicted"/>
<dbReference type="AlphaFoldDB" id="A0A0L8V840"/>